<dbReference type="InterPro" id="IPR029045">
    <property type="entry name" value="ClpP/crotonase-like_dom_sf"/>
</dbReference>
<dbReference type="Proteomes" id="UP000761264">
    <property type="component" value="Unassembled WGS sequence"/>
</dbReference>
<feature type="compositionally biased region" description="Basic and acidic residues" evidence="1">
    <location>
        <begin position="11"/>
        <end position="23"/>
    </location>
</feature>
<evidence type="ECO:0000313" key="2">
    <source>
        <dbReference type="EMBL" id="NIA67926.1"/>
    </source>
</evidence>
<gene>
    <name evidence="2" type="ORF">HBA54_04910</name>
</gene>
<accession>A0A967EUZ0</accession>
<dbReference type="AlphaFoldDB" id="A0A967EUZ0"/>
<organism evidence="2 3">
    <name type="scientific">Pelagibius litoralis</name>
    <dbReference type="NCBI Taxonomy" id="374515"/>
    <lineage>
        <taxon>Bacteria</taxon>
        <taxon>Pseudomonadati</taxon>
        <taxon>Pseudomonadota</taxon>
        <taxon>Alphaproteobacteria</taxon>
        <taxon>Rhodospirillales</taxon>
        <taxon>Rhodovibrionaceae</taxon>
        <taxon>Pelagibius</taxon>
    </lineage>
</organism>
<comment type="caution">
    <text evidence="2">The sequence shown here is derived from an EMBL/GenBank/DDBJ whole genome shotgun (WGS) entry which is preliminary data.</text>
</comment>
<dbReference type="InterPro" id="IPR002825">
    <property type="entry name" value="Pept_S49_ser-pept_pro"/>
</dbReference>
<dbReference type="EMBL" id="JAAQPH010000003">
    <property type="protein sequence ID" value="NIA67926.1"/>
    <property type="molecule type" value="Genomic_DNA"/>
</dbReference>
<dbReference type="Gene3D" id="3.90.226.10">
    <property type="entry name" value="2-enoyl-CoA Hydratase, Chain A, domain 1"/>
    <property type="match status" value="1"/>
</dbReference>
<evidence type="ECO:0008006" key="4">
    <source>
        <dbReference type="Google" id="ProtNLM"/>
    </source>
</evidence>
<evidence type="ECO:0000313" key="3">
    <source>
        <dbReference type="Proteomes" id="UP000761264"/>
    </source>
</evidence>
<feature type="region of interest" description="Disordered" evidence="1">
    <location>
        <begin position="1"/>
        <end position="23"/>
    </location>
</feature>
<reference evidence="2" key="1">
    <citation type="submission" date="2020-03" db="EMBL/GenBank/DDBJ databases">
        <title>Genome of Pelagibius litoralis DSM 21314T.</title>
        <authorList>
            <person name="Wang G."/>
        </authorList>
    </citation>
    <scope>NUCLEOTIDE SEQUENCE</scope>
    <source>
        <strain evidence="2">DSM 21314</strain>
    </source>
</reference>
<name>A0A967EUZ0_9PROT</name>
<dbReference type="PANTHER" id="PTHR35984">
    <property type="entry name" value="PERIPLASMIC SERINE PROTEASE"/>
    <property type="match status" value="1"/>
</dbReference>
<dbReference type="Pfam" id="PF01972">
    <property type="entry name" value="SDH_protease"/>
    <property type="match status" value="1"/>
</dbReference>
<protein>
    <recommendedName>
        <fullName evidence="4">Serine dehydrogenase proteinase</fullName>
    </recommendedName>
</protein>
<dbReference type="SUPFAM" id="SSF52096">
    <property type="entry name" value="ClpP/crotonase"/>
    <property type="match status" value="1"/>
</dbReference>
<dbReference type="PANTHER" id="PTHR35984:SF1">
    <property type="entry name" value="PERIPLASMIC SERINE PROTEASE"/>
    <property type="match status" value="1"/>
</dbReference>
<dbReference type="GO" id="GO:0016020">
    <property type="term" value="C:membrane"/>
    <property type="evidence" value="ECO:0007669"/>
    <property type="project" value="InterPro"/>
</dbReference>
<keyword evidence="3" id="KW-1185">Reference proteome</keyword>
<proteinExistence type="predicted"/>
<evidence type="ECO:0000256" key="1">
    <source>
        <dbReference type="SAM" id="MobiDB-lite"/>
    </source>
</evidence>
<sequence>MHIKASPHQVSTEESKERFPRGRELPTQSPLFWVGQKDRYLRQILIRDIEATTGRRLIVWFANRLKPEANIDAGDPVYLTELFGDVGDEPVDLMLETNGGSTDSTEAVVSLIQSLSSDFRVVVANAAKSNGTLICLAAKGIVMGPPSELGPIDPQINGVPCTIWSMPEVAQPNFALQQLAIRALQQSKKLASALLTTGMMNGKDPQHIAEVVEKLATGNTYFSHGSAIDHREASQLGLNVEHLQSEDELWQRIWLLYCMYEHDVRAAEYLKVFEGRSRSLAVSASL</sequence>